<gene>
    <name evidence="1" type="ORF">BDQ12DRAFT_746223</name>
</gene>
<evidence type="ECO:0000313" key="1">
    <source>
        <dbReference type="EMBL" id="TFK31689.1"/>
    </source>
</evidence>
<keyword evidence="2" id="KW-1185">Reference proteome</keyword>
<feature type="non-terminal residue" evidence="1">
    <location>
        <position position="1"/>
    </location>
</feature>
<accession>A0A5C3LEY0</accession>
<protein>
    <submittedName>
        <fullName evidence="1">Uncharacterized protein</fullName>
    </submittedName>
</protein>
<dbReference type="Proteomes" id="UP000308652">
    <property type="component" value="Unassembled WGS sequence"/>
</dbReference>
<name>A0A5C3LEY0_9AGAR</name>
<dbReference type="AlphaFoldDB" id="A0A5C3LEY0"/>
<reference evidence="1 2" key="1">
    <citation type="journal article" date="2019" name="Nat. Ecol. Evol.">
        <title>Megaphylogeny resolves global patterns of mushroom evolution.</title>
        <authorList>
            <person name="Varga T."/>
            <person name="Krizsan K."/>
            <person name="Foldi C."/>
            <person name="Dima B."/>
            <person name="Sanchez-Garcia M."/>
            <person name="Sanchez-Ramirez S."/>
            <person name="Szollosi G.J."/>
            <person name="Szarkandi J.G."/>
            <person name="Papp V."/>
            <person name="Albert L."/>
            <person name="Andreopoulos W."/>
            <person name="Angelini C."/>
            <person name="Antonin V."/>
            <person name="Barry K.W."/>
            <person name="Bougher N.L."/>
            <person name="Buchanan P."/>
            <person name="Buyck B."/>
            <person name="Bense V."/>
            <person name="Catcheside P."/>
            <person name="Chovatia M."/>
            <person name="Cooper J."/>
            <person name="Damon W."/>
            <person name="Desjardin D."/>
            <person name="Finy P."/>
            <person name="Geml J."/>
            <person name="Haridas S."/>
            <person name="Hughes K."/>
            <person name="Justo A."/>
            <person name="Karasinski D."/>
            <person name="Kautmanova I."/>
            <person name="Kiss B."/>
            <person name="Kocsube S."/>
            <person name="Kotiranta H."/>
            <person name="LaButti K.M."/>
            <person name="Lechner B.E."/>
            <person name="Liimatainen K."/>
            <person name="Lipzen A."/>
            <person name="Lukacs Z."/>
            <person name="Mihaltcheva S."/>
            <person name="Morgado L.N."/>
            <person name="Niskanen T."/>
            <person name="Noordeloos M.E."/>
            <person name="Ohm R.A."/>
            <person name="Ortiz-Santana B."/>
            <person name="Ovrebo C."/>
            <person name="Racz N."/>
            <person name="Riley R."/>
            <person name="Savchenko A."/>
            <person name="Shiryaev A."/>
            <person name="Soop K."/>
            <person name="Spirin V."/>
            <person name="Szebenyi C."/>
            <person name="Tomsovsky M."/>
            <person name="Tulloss R.E."/>
            <person name="Uehling J."/>
            <person name="Grigoriev I.V."/>
            <person name="Vagvolgyi C."/>
            <person name="Papp T."/>
            <person name="Martin F.M."/>
            <person name="Miettinen O."/>
            <person name="Hibbett D.S."/>
            <person name="Nagy L.G."/>
        </authorList>
    </citation>
    <scope>NUCLEOTIDE SEQUENCE [LARGE SCALE GENOMIC DNA]</scope>
    <source>
        <strain evidence="1 2">CBS 166.37</strain>
    </source>
</reference>
<dbReference type="EMBL" id="ML213718">
    <property type="protein sequence ID" value="TFK31689.1"/>
    <property type="molecule type" value="Genomic_DNA"/>
</dbReference>
<sequence length="102" mass="11120">HCKFWFSLNISRKLAISSGSASLQLASIHSNSATLSVPFVKCMKVPFLIENLSICKASIISGPNRLRHADIVSFPEENTRSHGTADPWIAIKSIANENIVGK</sequence>
<evidence type="ECO:0000313" key="2">
    <source>
        <dbReference type="Proteomes" id="UP000308652"/>
    </source>
</evidence>
<feature type="non-terminal residue" evidence="1">
    <location>
        <position position="102"/>
    </location>
</feature>
<organism evidence="1 2">
    <name type="scientific">Crucibulum laeve</name>
    <dbReference type="NCBI Taxonomy" id="68775"/>
    <lineage>
        <taxon>Eukaryota</taxon>
        <taxon>Fungi</taxon>
        <taxon>Dikarya</taxon>
        <taxon>Basidiomycota</taxon>
        <taxon>Agaricomycotina</taxon>
        <taxon>Agaricomycetes</taxon>
        <taxon>Agaricomycetidae</taxon>
        <taxon>Agaricales</taxon>
        <taxon>Agaricineae</taxon>
        <taxon>Nidulariaceae</taxon>
        <taxon>Crucibulum</taxon>
    </lineage>
</organism>
<proteinExistence type="predicted"/>